<dbReference type="AlphaFoldDB" id="A0A174D0M3"/>
<evidence type="ECO:0000256" key="2">
    <source>
        <dbReference type="SAM" id="SignalP"/>
    </source>
</evidence>
<dbReference type="Proteomes" id="UP000095746">
    <property type="component" value="Unassembled WGS sequence"/>
</dbReference>
<dbReference type="InterPro" id="IPR027024">
    <property type="entry name" value="UCP027386_ABC_sbc_TM0202"/>
</dbReference>
<dbReference type="PANTHER" id="PTHR30024:SF46">
    <property type="entry name" value="ABC TRANSPORTER, SUBSTRATE-BINDING LIPOPROTEIN"/>
    <property type="match status" value="1"/>
</dbReference>
<feature type="region of interest" description="Disordered" evidence="1">
    <location>
        <begin position="31"/>
        <end position="53"/>
    </location>
</feature>
<evidence type="ECO:0000256" key="1">
    <source>
        <dbReference type="SAM" id="MobiDB-lite"/>
    </source>
</evidence>
<proteinExistence type="predicted"/>
<dbReference type="RefSeq" id="WP_021632097.1">
    <property type="nucleotide sequence ID" value="NZ_JADMOW010000062.1"/>
</dbReference>
<accession>A0A174D0M3</accession>
<dbReference type="SUPFAM" id="SSF53850">
    <property type="entry name" value="Periplasmic binding protein-like II"/>
    <property type="match status" value="1"/>
</dbReference>
<dbReference type="PANTHER" id="PTHR30024">
    <property type="entry name" value="ALIPHATIC SULFONATES-BINDING PROTEIN-RELATED"/>
    <property type="match status" value="1"/>
</dbReference>
<gene>
    <name evidence="4" type="ORF">ERS852411_01116</name>
</gene>
<dbReference type="InterPro" id="IPR015168">
    <property type="entry name" value="SsuA/THI5"/>
</dbReference>
<feature type="signal peptide" evidence="2">
    <location>
        <begin position="1"/>
        <end position="19"/>
    </location>
</feature>
<dbReference type="EMBL" id="CYZT01000055">
    <property type="protein sequence ID" value="CUO18857.1"/>
    <property type="molecule type" value="Genomic_DNA"/>
</dbReference>
<dbReference type="Gene3D" id="3.40.190.10">
    <property type="entry name" value="Periplasmic binding protein-like II"/>
    <property type="match status" value="2"/>
</dbReference>
<reference evidence="4 5" key="1">
    <citation type="submission" date="2015-09" db="EMBL/GenBank/DDBJ databases">
        <authorList>
            <consortium name="Pathogen Informatics"/>
        </authorList>
    </citation>
    <scope>NUCLEOTIDE SEQUENCE [LARGE SCALE GENOMIC DNA]</scope>
    <source>
        <strain evidence="4 5">2789STDY5608854</strain>
    </source>
</reference>
<sequence>MKKLLSLFCALSLSAALLAGCSVGNGDANATADGAESTSPTVTEPETTTPEETSAPVDVNVMALKGPTAMGMVEFMSQTDAGELTDNNCHFSITAVTDEVSTALAQGTTDLAAVPANLASVLYNNTEGGVRVLAINTLGVLYIVESGDTVHSVEDLRGKTIYASGKGNTPEYALNYVLTQNGIDPASDVTIEWKSEQAECLSALMAEENAIAMLPQPFVTTAQTKSENIRVALDLTEEWDAIQAESDTPSTLVTGVVVGRTEFVEEHPEAVSAFLDHYQASVEYVNANVDEAAQLVGQYEIVTAEVAQKALPECNIVFIEGAEMKDSLSGYLSVLFEQNPKSVGGALPDDAFYYSR</sequence>
<dbReference type="PIRSF" id="PIRSF027386">
    <property type="entry name" value="UCP027386_ABC_sbc_TM0202"/>
    <property type="match status" value="1"/>
</dbReference>
<feature type="domain" description="SsuA/THI5-like" evidence="3">
    <location>
        <begin position="132"/>
        <end position="292"/>
    </location>
</feature>
<dbReference type="Pfam" id="PF09084">
    <property type="entry name" value="NMT1"/>
    <property type="match status" value="1"/>
</dbReference>
<organism evidence="4 5">
    <name type="scientific">Flavonifractor plautii</name>
    <name type="common">Fusobacterium plautii</name>
    <dbReference type="NCBI Taxonomy" id="292800"/>
    <lineage>
        <taxon>Bacteria</taxon>
        <taxon>Bacillati</taxon>
        <taxon>Bacillota</taxon>
        <taxon>Clostridia</taxon>
        <taxon>Eubacteriales</taxon>
        <taxon>Oscillospiraceae</taxon>
        <taxon>Flavonifractor</taxon>
    </lineage>
</organism>
<evidence type="ECO:0000313" key="4">
    <source>
        <dbReference type="EMBL" id="CUO18857.1"/>
    </source>
</evidence>
<dbReference type="PROSITE" id="PS51257">
    <property type="entry name" value="PROKAR_LIPOPROTEIN"/>
    <property type="match status" value="1"/>
</dbReference>
<name>A0A174D0M3_FLAPL</name>
<feature type="chain" id="PRO_5039374409" evidence="2">
    <location>
        <begin position="20"/>
        <end position="356"/>
    </location>
</feature>
<evidence type="ECO:0000313" key="5">
    <source>
        <dbReference type="Proteomes" id="UP000095746"/>
    </source>
</evidence>
<keyword evidence="2" id="KW-0732">Signal</keyword>
<evidence type="ECO:0000259" key="3">
    <source>
        <dbReference type="Pfam" id="PF09084"/>
    </source>
</evidence>
<protein>
    <submittedName>
        <fullName evidence="4">ABC-type taurine transport system, periplasmic component</fullName>
    </submittedName>
</protein>